<evidence type="ECO:0000313" key="2">
    <source>
        <dbReference type="Proteomes" id="UP000217265"/>
    </source>
</evidence>
<keyword evidence="2" id="KW-1185">Reference proteome</keyword>
<dbReference type="RefSeq" id="WP_096055969.1">
    <property type="nucleotide sequence ID" value="NZ_CP023344.1"/>
</dbReference>
<reference evidence="1 2" key="1">
    <citation type="submission" date="2017-09" db="EMBL/GenBank/DDBJ databases">
        <title>Complete genome sequence of Verrucomicrobial strain HZ-65, isolated from freshwater.</title>
        <authorList>
            <person name="Choi A."/>
        </authorList>
    </citation>
    <scope>NUCLEOTIDE SEQUENCE [LARGE SCALE GENOMIC DNA]</scope>
    <source>
        <strain evidence="1 2">HZ-65</strain>
    </source>
</reference>
<proteinExistence type="predicted"/>
<name>A0A290Q7W1_9BACT</name>
<dbReference type="AlphaFoldDB" id="A0A290Q7W1"/>
<dbReference type="OrthoDB" id="191133at2"/>
<sequence>MSDTFIPLIPCHVSGPLGVLHLPRLWQKVSLGARGKLAAGYPAIGGGYDSMVINGLGLNADALTKFVTDKRPTYSEFEAWVKAQPGVKLSRASIQKLNTAILGFHHNDETRASILKAAGYPDDGSVVGSAPELNALDDWTAFHAAVLK</sequence>
<dbReference type="KEGG" id="vbh:CMV30_10430"/>
<evidence type="ECO:0000313" key="1">
    <source>
        <dbReference type="EMBL" id="ATC64337.1"/>
    </source>
</evidence>
<organism evidence="1 2">
    <name type="scientific">Nibricoccus aquaticus</name>
    <dbReference type="NCBI Taxonomy" id="2576891"/>
    <lineage>
        <taxon>Bacteria</taxon>
        <taxon>Pseudomonadati</taxon>
        <taxon>Verrucomicrobiota</taxon>
        <taxon>Opitutia</taxon>
        <taxon>Opitutales</taxon>
        <taxon>Opitutaceae</taxon>
        <taxon>Nibricoccus</taxon>
    </lineage>
</organism>
<dbReference type="EMBL" id="CP023344">
    <property type="protein sequence ID" value="ATC64337.1"/>
    <property type="molecule type" value="Genomic_DNA"/>
</dbReference>
<accession>A0A290Q7W1</accession>
<protein>
    <submittedName>
        <fullName evidence="1">DUF5069 domain-containing protein</fullName>
    </submittedName>
</protein>
<dbReference type="Proteomes" id="UP000217265">
    <property type="component" value="Chromosome"/>
</dbReference>
<gene>
    <name evidence="1" type="ORF">CMV30_10430</name>
</gene>